<dbReference type="PANTHER" id="PTHR43791">
    <property type="entry name" value="PERMEASE-RELATED"/>
    <property type="match status" value="1"/>
</dbReference>
<comment type="subcellular location">
    <subcellularLocation>
        <location evidence="1">Membrane</location>
        <topology evidence="1">Multi-pass membrane protein</topology>
    </subcellularLocation>
</comment>
<protein>
    <submittedName>
        <fullName evidence="8">Phthalate transporter</fullName>
    </submittedName>
</protein>
<keyword evidence="9" id="KW-1185">Reference proteome</keyword>
<evidence type="ECO:0000256" key="1">
    <source>
        <dbReference type="ARBA" id="ARBA00004141"/>
    </source>
</evidence>
<feature type="transmembrane region" description="Helical" evidence="6">
    <location>
        <begin position="100"/>
        <end position="122"/>
    </location>
</feature>
<dbReference type="Proteomes" id="UP001456524">
    <property type="component" value="Unassembled WGS sequence"/>
</dbReference>
<proteinExistence type="predicted"/>
<keyword evidence="2" id="KW-0813">Transport</keyword>
<evidence type="ECO:0000256" key="3">
    <source>
        <dbReference type="ARBA" id="ARBA00022692"/>
    </source>
</evidence>
<feature type="transmembrane region" description="Helical" evidence="6">
    <location>
        <begin position="478"/>
        <end position="502"/>
    </location>
</feature>
<dbReference type="InterPro" id="IPR020846">
    <property type="entry name" value="MFS_dom"/>
</dbReference>
<dbReference type="SUPFAM" id="SSF103473">
    <property type="entry name" value="MFS general substrate transporter"/>
    <property type="match status" value="1"/>
</dbReference>
<feature type="transmembrane region" description="Helical" evidence="6">
    <location>
        <begin position="189"/>
        <end position="210"/>
    </location>
</feature>
<dbReference type="EMBL" id="JBBWUH010000005">
    <property type="protein sequence ID" value="KAK8166539.1"/>
    <property type="molecule type" value="Genomic_DNA"/>
</dbReference>
<feature type="transmembrane region" description="Helical" evidence="6">
    <location>
        <begin position="129"/>
        <end position="149"/>
    </location>
</feature>
<dbReference type="Gene3D" id="1.20.1250.20">
    <property type="entry name" value="MFS general substrate transporter like domains"/>
    <property type="match status" value="2"/>
</dbReference>
<feature type="transmembrane region" description="Helical" evidence="6">
    <location>
        <begin position="39"/>
        <end position="56"/>
    </location>
</feature>
<sequence length="523" mass="57115">MGVDGNDIVKLSQDEAELEEALRNYVPGTSEEKKLVRKIDLLLMPILWIMYILNYVDRTNIGNAKVAGMADDLSLNDQDYAWQVLSPLQSYYYSNPITRWYRIVSIFFFGYLICEVPSNMILARSRPSIFLPGIMCVWGALSAAMASANSYGAMLAFRFVVGCIESGFFPGVLYLLSCWYTSAELGKRFTIFYTASTLSGAFGGLLAGGITDGLHNAHGISGWRWLFIVEGVCTAGVAIIAMFILLDYPSTSPRLSLRERQLATVRLIADQRANQPDSQHSAIVREPLSHWAAFVAALSDYRTGYFLIMLMLNVGAGTISYFIPTLTLTLGYDSSMAQYMTVPIYIVAAVIANTAAFAADITQRRRRAAGNSDGIGGRRPYVGSFLTLGCVSAIICAVVKHNVVRYVFTCFVAAGIWTALPLALAWISATFSVPSSPDGGPPSPEKRAIVLALVNACGNLSSVYGSRLWPDQDSPDYLMGWSVTAAFLGLAALMVIASPVVFRLPVKELVKRRSDDDVEARGE</sequence>
<evidence type="ECO:0000256" key="5">
    <source>
        <dbReference type="ARBA" id="ARBA00023136"/>
    </source>
</evidence>
<keyword evidence="5 6" id="KW-0472">Membrane</keyword>
<dbReference type="Pfam" id="PF07690">
    <property type="entry name" value="MFS_1"/>
    <property type="match status" value="1"/>
</dbReference>
<evidence type="ECO:0000313" key="8">
    <source>
        <dbReference type="EMBL" id="KAK8166539.1"/>
    </source>
</evidence>
<evidence type="ECO:0000313" key="9">
    <source>
        <dbReference type="Proteomes" id="UP001456524"/>
    </source>
</evidence>
<feature type="transmembrane region" description="Helical" evidence="6">
    <location>
        <begin position="222"/>
        <end position="246"/>
    </location>
</feature>
<dbReference type="PROSITE" id="PS50850">
    <property type="entry name" value="MFS"/>
    <property type="match status" value="1"/>
</dbReference>
<dbReference type="PANTHER" id="PTHR43791:SF38">
    <property type="entry name" value="MAJOR FACILITATOR SUPERFAMILY (MFS) PROFILE DOMAIN-CONTAINING PROTEIN"/>
    <property type="match status" value="1"/>
</dbReference>
<comment type="caution">
    <text evidence="8">The sequence shown here is derived from an EMBL/GenBank/DDBJ whole genome shotgun (WGS) entry which is preliminary data.</text>
</comment>
<feature type="transmembrane region" description="Helical" evidence="6">
    <location>
        <begin position="406"/>
        <end position="427"/>
    </location>
</feature>
<dbReference type="InterPro" id="IPR036259">
    <property type="entry name" value="MFS_trans_sf"/>
</dbReference>
<feature type="transmembrane region" description="Helical" evidence="6">
    <location>
        <begin position="336"/>
        <end position="359"/>
    </location>
</feature>
<evidence type="ECO:0000256" key="4">
    <source>
        <dbReference type="ARBA" id="ARBA00022989"/>
    </source>
</evidence>
<evidence type="ECO:0000256" key="6">
    <source>
        <dbReference type="SAM" id="Phobius"/>
    </source>
</evidence>
<feature type="domain" description="Major facilitator superfamily (MFS) profile" evidence="7">
    <location>
        <begin position="43"/>
        <end position="509"/>
    </location>
</feature>
<keyword evidence="3 6" id="KW-0812">Transmembrane</keyword>
<name>A0ABR1XTE7_9PEZI</name>
<organism evidence="8 9">
    <name type="scientific">Phyllosticta citrichinensis</name>
    <dbReference type="NCBI Taxonomy" id="1130410"/>
    <lineage>
        <taxon>Eukaryota</taxon>
        <taxon>Fungi</taxon>
        <taxon>Dikarya</taxon>
        <taxon>Ascomycota</taxon>
        <taxon>Pezizomycotina</taxon>
        <taxon>Dothideomycetes</taxon>
        <taxon>Dothideomycetes incertae sedis</taxon>
        <taxon>Botryosphaeriales</taxon>
        <taxon>Phyllostictaceae</taxon>
        <taxon>Phyllosticta</taxon>
    </lineage>
</organism>
<gene>
    <name evidence="8" type="ORF">IWX90DRAFT_385727</name>
</gene>
<evidence type="ECO:0000256" key="2">
    <source>
        <dbReference type="ARBA" id="ARBA00022448"/>
    </source>
</evidence>
<reference evidence="8 9" key="1">
    <citation type="journal article" date="2022" name="G3 (Bethesda)">
        <title>Enemy or ally: a genomic approach to elucidate the lifestyle of Phyllosticta citrichinaensis.</title>
        <authorList>
            <person name="Buijs V.A."/>
            <person name="Groenewald J.Z."/>
            <person name="Haridas S."/>
            <person name="LaButti K.M."/>
            <person name="Lipzen A."/>
            <person name="Martin F.M."/>
            <person name="Barry K."/>
            <person name="Grigoriev I.V."/>
            <person name="Crous P.W."/>
            <person name="Seidl M.F."/>
        </authorList>
    </citation>
    <scope>NUCLEOTIDE SEQUENCE [LARGE SCALE GENOMIC DNA]</scope>
    <source>
        <strain evidence="8 9">CBS 129764</strain>
    </source>
</reference>
<accession>A0ABR1XTE7</accession>
<dbReference type="InterPro" id="IPR011701">
    <property type="entry name" value="MFS"/>
</dbReference>
<evidence type="ECO:0000259" key="7">
    <source>
        <dbReference type="PROSITE" id="PS50850"/>
    </source>
</evidence>
<keyword evidence="4 6" id="KW-1133">Transmembrane helix</keyword>
<feature type="transmembrane region" description="Helical" evidence="6">
    <location>
        <begin position="155"/>
        <end position="177"/>
    </location>
</feature>
<feature type="transmembrane region" description="Helical" evidence="6">
    <location>
        <begin position="304"/>
        <end position="324"/>
    </location>
</feature>